<organism evidence="2 3">
    <name type="scientific">Gymnopilus dilepis</name>
    <dbReference type="NCBI Taxonomy" id="231916"/>
    <lineage>
        <taxon>Eukaryota</taxon>
        <taxon>Fungi</taxon>
        <taxon>Dikarya</taxon>
        <taxon>Basidiomycota</taxon>
        <taxon>Agaricomycotina</taxon>
        <taxon>Agaricomycetes</taxon>
        <taxon>Agaricomycetidae</taxon>
        <taxon>Agaricales</taxon>
        <taxon>Agaricineae</taxon>
        <taxon>Hymenogastraceae</taxon>
        <taxon>Gymnopilus</taxon>
    </lineage>
</organism>
<evidence type="ECO:0000313" key="3">
    <source>
        <dbReference type="Proteomes" id="UP000284706"/>
    </source>
</evidence>
<feature type="compositionally biased region" description="Low complexity" evidence="1">
    <location>
        <begin position="1"/>
        <end position="53"/>
    </location>
</feature>
<evidence type="ECO:0000313" key="2">
    <source>
        <dbReference type="EMBL" id="PPQ75475.1"/>
    </source>
</evidence>
<dbReference type="InParanoid" id="A0A409WAE6"/>
<feature type="compositionally biased region" description="Low complexity" evidence="1">
    <location>
        <begin position="113"/>
        <end position="140"/>
    </location>
</feature>
<dbReference type="EMBL" id="NHYE01005256">
    <property type="protein sequence ID" value="PPQ75475.1"/>
    <property type="molecule type" value="Genomic_DNA"/>
</dbReference>
<dbReference type="STRING" id="231916.A0A409WAE6"/>
<evidence type="ECO:0000256" key="1">
    <source>
        <dbReference type="SAM" id="MobiDB-lite"/>
    </source>
</evidence>
<dbReference type="Gene3D" id="3.40.50.620">
    <property type="entry name" value="HUPs"/>
    <property type="match status" value="1"/>
</dbReference>
<dbReference type="PANTHER" id="PTHR47815:SF1">
    <property type="entry name" value="UNIVERSAL STRESS PROTEIN A FAMILY PROTEIN C25B2.10"/>
    <property type="match status" value="1"/>
</dbReference>
<dbReference type="PANTHER" id="PTHR47815">
    <property type="entry name" value="UNIVERSAL STRESS PROTEIN A FAMILY PROTEIN C25B2.10"/>
    <property type="match status" value="1"/>
</dbReference>
<accession>A0A409WAE6</accession>
<dbReference type="OrthoDB" id="843225at2759"/>
<dbReference type="Proteomes" id="UP000284706">
    <property type="component" value="Unassembled WGS sequence"/>
</dbReference>
<reference evidence="2 3" key="1">
    <citation type="journal article" date="2018" name="Evol. Lett.">
        <title>Horizontal gene cluster transfer increased hallucinogenic mushroom diversity.</title>
        <authorList>
            <person name="Reynolds H.T."/>
            <person name="Vijayakumar V."/>
            <person name="Gluck-Thaler E."/>
            <person name="Korotkin H.B."/>
            <person name="Matheny P.B."/>
            <person name="Slot J.C."/>
        </authorList>
    </citation>
    <scope>NUCLEOTIDE SEQUENCE [LARGE SCALE GENOMIC DNA]</scope>
    <source>
        <strain evidence="2 3">SRW20</strain>
    </source>
</reference>
<keyword evidence="3" id="KW-1185">Reference proteome</keyword>
<dbReference type="InterPro" id="IPR014729">
    <property type="entry name" value="Rossmann-like_a/b/a_fold"/>
</dbReference>
<feature type="compositionally biased region" description="Low complexity" evidence="1">
    <location>
        <begin position="87"/>
        <end position="105"/>
    </location>
</feature>
<feature type="region of interest" description="Disordered" evidence="1">
    <location>
        <begin position="1"/>
        <end position="181"/>
    </location>
</feature>
<feature type="compositionally biased region" description="Polar residues" evidence="1">
    <location>
        <begin position="54"/>
        <end position="86"/>
    </location>
</feature>
<proteinExistence type="predicted"/>
<evidence type="ECO:0008006" key="4">
    <source>
        <dbReference type="Google" id="ProtNLM"/>
    </source>
</evidence>
<sequence>MSSSLSPPFPLRSALKNSSRPSSPAPTSGSASSSPVISRVSLPPSSSSVSMSSGQHNFSSSPTSINAPTPTQAKFFSGHSSPFGTLSRSHSSSSVSPSQTQSLYSPSPSNAGSQANSLSQSTSSHFSSTTASTTGSSTTSPSPPSNSPYPNAHHHTHLPLPPSAMFHGSHHHPPNPLSSPHYTPKVSFDTFENPVASMFSFTLQVKSEGYRRSRNTRVFLCASSNDESGREALEWSLEALVQDGDELIVFRGVETDALGKDHNTLRDEARDLMRSIQEKSMECDPTRKLSLILEYIPGKVTLSIDRLIALYRPDSLVVGTRGRRFGVGLVQGLGAGIVQGLGVSGAYLGSVSK</sequence>
<dbReference type="AlphaFoldDB" id="A0A409WAE6"/>
<dbReference type="SUPFAM" id="SSF52402">
    <property type="entry name" value="Adenine nucleotide alpha hydrolases-like"/>
    <property type="match status" value="1"/>
</dbReference>
<comment type="caution">
    <text evidence="2">The sequence shown here is derived from an EMBL/GenBank/DDBJ whole genome shotgun (WGS) entry which is preliminary data.</text>
</comment>
<name>A0A409WAE6_9AGAR</name>
<gene>
    <name evidence="2" type="ORF">CVT26_015958</name>
</gene>
<protein>
    <recommendedName>
        <fullName evidence="4">UspA domain-containing protein</fullName>
    </recommendedName>
</protein>